<dbReference type="RefSeq" id="WP_146404975.1">
    <property type="nucleotide sequence ID" value="NZ_SJPU01000001.1"/>
</dbReference>
<organism evidence="1 2">
    <name type="scientific">Allorhodopirellula heiligendammensis</name>
    <dbReference type="NCBI Taxonomy" id="2714739"/>
    <lineage>
        <taxon>Bacteria</taxon>
        <taxon>Pseudomonadati</taxon>
        <taxon>Planctomycetota</taxon>
        <taxon>Planctomycetia</taxon>
        <taxon>Pirellulales</taxon>
        <taxon>Pirellulaceae</taxon>
        <taxon>Allorhodopirellula</taxon>
    </lineage>
</organism>
<reference evidence="1 2" key="1">
    <citation type="journal article" date="2020" name="Antonie Van Leeuwenhoek">
        <title>Rhodopirellula heiligendammensis sp. nov., Rhodopirellula pilleata sp. nov., and Rhodopirellula solitaria sp. nov. isolated from natural or artificial marine surfaces in Northern Germany and California, USA, and emended description of the genus Rhodopirellula.</title>
        <authorList>
            <person name="Kallscheuer N."/>
            <person name="Wiegand S."/>
            <person name="Jogler M."/>
            <person name="Boedeker C."/>
            <person name="Peeters S.H."/>
            <person name="Rast P."/>
            <person name="Heuer A."/>
            <person name="Jetten M.S.M."/>
            <person name="Rohde M."/>
            <person name="Jogler C."/>
        </authorList>
    </citation>
    <scope>NUCLEOTIDE SEQUENCE [LARGE SCALE GENOMIC DNA]</scope>
    <source>
        <strain evidence="1 2">Poly21</strain>
    </source>
</reference>
<keyword evidence="2" id="KW-1185">Reference proteome</keyword>
<dbReference type="EMBL" id="SJPU01000001">
    <property type="protein sequence ID" value="TWU17983.1"/>
    <property type="molecule type" value="Genomic_DNA"/>
</dbReference>
<sequence length="257" mass="27579">MPFHPVKAGDEFSPSALEYNAMLRAGQAYTANTGRVVRRNIATDPNIVWVLNTTEDDHDALTVLALDDPSETDWSDKFRERLTFDGVLPDPEYKPAHRSRIAVLADQIPAGEIGPAWIGGQLTMPIDVIDVEHTRARVLDNGKLQSGYFGPVRILGKPDGSTGGGADAPCRVLIDGYDGGHCLVSGDIAAGTWSGPVASTCIIAWASPASGQATPVPSPYDREVRVFHYGPAITGVDYVQCRLFNGRIVPDVSYCGT</sequence>
<proteinExistence type="predicted"/>
<dbReference type="Proteomes" id="UP000319908">
    <property type="component" value="Unassembled WGS sequence"/>
</dbReference>
<evidence type="ECO:0000313" key="2">
    <source>
        <dbReference type="Proteomes" id="UP000319908"/>
    </source>
</evidence>
<protein>
    <submittedName>
        <fullName evidence="1">Uncharacterized protein</fullName>
    </submittedName>
</protein>
<gene>
    <name evidence="1" type="ORF">Poly21_01360</name>
</gene>
<name>A0A5C6C0A9_9BACT</name>
<dbReference type="AlphaFoldDB" id="A0A5C6C0A9"/>
<evidence type="ECO:0000313" key="1">
    <source>
        <dbReference type="EMBL" id="TWU17983.1"/>
    </source>
</evidence>
<comment type="caution">
    <text evidence="1">The sequence shown here is derived from an EMBL/GenBank/DDBJ whole genome shotgun (WGS) entry which is preliminary data.</text>
</comment>
<accession>A0A5C6C0A9</accession>